<evidence type="ECO:0000256" key="2">
    <source>
        <dbReference type="SAM" id="MobiDB-lite"/>
    </source>
</evidence>
<dbReference type="PANTHER" id="PTHR32494">
    <property type="entry name" value="ALLANTOATE DEIMINASE-RELATED"/>
    <property type="match status" value="1"/>
</dbReference>
<dbReference type="NCBIfam" id="NF006770">
    <property type="entry name" value="PRK09290.1-4"/>
    <property type="match status" value="1"/>
</dbReference>
<dbReference type="RefSeq" id="WP_219546564.1">
    <property type="nucleotide sequence ID" value="NZ_JAHKRN010000025.1"/>
</dbReference>
<gene>
    <name evidence="3" type="ORF">ACFPUY_20055</name>
</gene>
<comment type="caution">
    <text evidence="3">The sequence shown here is derived from an EMBL/GenBank/DDBJ whole genome shotgun (WGS) entry which is preliminary data.</text>
</comment>
<keyword evidence="4" id="KW-1185">Reference proteome</keyword>
<evidence type="ECO:0000313" key="4">
    <source>
        <dbReference type="Proteomes" id="UP001596096"/>
    </source>
</evidence>
<protein>
    <submittedName>
        <fullName evidence="3">Allantoate amidohydrolase</fullName>
    </submittedName>
</protein>
<dbReference type="InterPro" id="IPR002933">
    <property type="entry name" value="Peptidase_M20"/>
</dbReference>
<feature type="compositionally biased region" description="Low complexity" evidence="2">
    <location>
        <begin position="311"/>
        <end position="328"/>
    </location>
</feature>
<feature type="region of interest" description="Disordered" evidence="2">
    <location>
        <begin position="294"/>
        <end position="408"/>
    </location>
</feature>
<dbReference type="EMBL" id="JBHSNW010000009">
    <property type="protein sequence ID" value="MFC5817395.1"/>
    <property type="molecule type" value="Genomic_DNA"/>
</dbReference>
<dbReference type="PANTHER" id="PTHR32494:SF5">
    <property type="entry name" value="ALLANTOATE AMIDOHYDROLASE"/>
    <property type="match status" value="1"/>
</dbReference>
<dbReference type="Proteomes" id="UP001596096">
    <property type="component" value="Unassembled WGS sequence"/>
</dbReference>
<evidence type="ECO:0000256" key="1">
    <source>
        <dbReference type="ARBA" id="ARBA00022801"/>
    </source>
</evidence>
<dbReference type="InterPro" id="IPR010158">
    <property type="entry name" value="Amidase_Cbmase"/>
</dbReference>
<dbReference type="Pfam" id="PF01546">
    <property type="entry name" value="Peptidase_M20"/>
    <property type="match status" value="1"/>
</dbReference>
<name>A0ABW1BWH5_9ACTN</name>
<reference evidence="4" key="1">
    <citation type="journal article" date="2019" name="Int. J. Syst. Evol. Microbiol.">
        <title>The Global Catalogue of Microorganisms (GCM) 10K type strain sequencing project: providing services to taxonomists for standard genome sequencing and annotation.</title>
        <authorList>
            <consortium name="The Broad Institute Genomics Platform"/>
            <consortium name="The Broad Institute Genome Sequencing Center for Infectious Disease"/>
            <person name="Wu L."/>
            <person name="Ma J."/>
        </authorList>
    </citation>
    <scope>NUCLEOTIDE SEQUENCE [LARGE SCALE GENOMIC DNA]</scope>
    <source>
        <strain evidence="4">CGMCC 4.7106</strain>
    </source>
</reference>
<accession>A0ABW1BWH5</accession>
<organism evidence="3 4">
    <name type="scientific">Nonomuraea harbinensis</name>
    <dbReference type="NCBI Taxonomy" id="1286938"/>
    <lineage>
        <taxon>Bacteria</taxon>
        <taxon>Bacillati</taxon>
        <taxon>Actinomycetota</taxon>
        <taxon>Actinomycetes</taxon>
        <taxon>Streptosporangiales</taxon>
        <taxon>Streptosporangiaceae</taxon>
        <taxon>Nonomuraea</taxon>
    </lineage>
</organism>
<feature type="compositionally biased region" description="Gly residues" evidence="2">
    <location>
        <begin position="350"/>
        <end position="399"/>
    </location>
</feature>
<proteinExistence type="predicted"/>
<keyword evidence="1" id="KW-0378">Hydrolase</keyword>
<sequence>MLDALAHVGRDPATGGYVRDAWSDADLELRGWFAGESARRGLDLNEDRNGNLWAWWGDPSGEPGVVAGSHLDSVRQGGAYDGPLGVVSAFAALDLLRERGFRPGRPVGVACFTDEEGARFGVPCVGSRLLTGVLAPERALGLTDDRGDTLADVLTRAGRDPRGLGPDPETLATVGAFVELHVEQGRALAALDRPVGAGLSIWPHGRWRFDLRGRADHAGTTRLTDRDDPMLLLARLVLSARSAAARHEALATVGKVLVTPNNANAIPGHVAAWLDARGPTEESVRALVRDLYDQLTDDTPPGTTGERIESPSGEIPGAGEIPPGWGVNPSGGGGFPGESASSRANMTFPEGGGVPSGGGADPSGSGGFRGGSASFPGGGEAPAGGGANLSGGGEGSPGRGGRRAVEVREESWTPLVEFERGLRERVARAAGEVPVLATGAGHDAGILAAAGVPAAMLFVRNPTGVSHAPEEHAEEADCRAGVIALADVLEELCR</sequence>
<evidence type="ECO:0000313" key="3">
    <source>
        <dbReference type="EMBL" id="MFC5817395.1"/>
    </source>
</evidence>